<dbReference type="InterPro" id="IPR004358">
    <property type="entry name" value="Sig_transdc_His_kin-like_C"/>
</dbReference>
<dbReference type="SUPFAM" id="SSF55874">
    <property type="entry name" value="ATPase domain of HSP90 chaperone/DNA topoisomerase II/histidine kinase"/>
    <property type="match status" value="1"/>
</dbReference>
<dbReference type="Pfam" id="PF00512">
    <property type="entry name" value="HisKA"/>
    <property type="match status" value="1"/>
</dbReference>
<dbReference type="SMART" id="SM00388">
    <property type="entry name" value="HisKA"/>
    <property type="match status" value="1"/>
</dbReference>
<keyword evidence="6" id="KW-1133">Transmembrane helix</keyword>
<proteinExistence type="predicted"/>
<dbReference type="InterPro" id="IPR003661">
    <property type="entry name" value="HisK_dim/P_dom"/>
</dbReference>
<feature type="domain" description="Histidine kinase" evidence="7">
    <location>
        <begin position="129"/>
        <end position="349"/>
    </location>
</feature>
<dbReference type="EMBL" id="SRKY01000001">
    <property type="protein sequence ID" value="THH39195.1"/>
    <property type="molecule type" value="Genomic_DNA"/>
</dbReference>
<keyword evidence="6" id="KW-0472">Membrane</keyword>
<keyword evidence="9" id="KW-1185">Reference proteome</keyword>
<dbReference type="PRINTS" id="PR00344">
    <property type="entry name" value="BCTRLSENSOR"/>
</dbReference>
<dbReference type="EC" id="2.7.13.3" evidence="2"/>
<dbReference type="PANTHER" id="PTHR42878">
    <property type="entry name" value="TWO-COMPONENT HISTIDINE KINASE"/>
    <property type="match status" value="1"/>
</dbReference>
<dbReference type="Gene3D" id="3.30.565.10">
    <property type="entry name" value="Histidine kinase-like ATPase, C-terminal domain"/>
    <property type="match status" value="1"/>
</dbReference>
<feature type="transmembrane region" description="Helical" evidence="6">
    <location>
        <begin position="36"/>
        <end position="60"/>
    </location>
</feature>
<dbReference type="InterPro" id="IPR036890">
    <property type="entry name" value="HATPase_C_sf"/>
</dbReference>
<accession>A0A4S4NJV3</accession>
<evidence type="ECO:0000256" key="1">
    <source>
        <dbReference type="ARBA" id="ARBA00000085"/>
    </source>
</evidence>
<dbReference type="CDD" id="cd00082">
    <property type="entry name" value="HisKA"/>
    <property type="match status" value="1"/>
</dbReference>
<evidence type="ECO:0000256" key="4">
    <source>
        <dbReference type="ARBA" id="ARBA00022679"/>
    </source>
</evidence>
<feature type="transmembrane region" description="Helical" evidence="6">
    <location>
        <begin position="66"/>
        <end position="87"/>
    </location>
</feature>
<dbReference type="PANTHER" id="PTHR42878:SF15">
    <property type="entry name" value="BACTERIOPHYTOCHROME"/>
    <property type="match status" value="1"/>
</dbReference>
<dbReference type="InterPro" id="IPR050351">
    <property type="entry name" value="BphY/WalK/GraS-like"/>
</dbReference>
<dbReference type="GO" id="GO:0000156">
    <property type="term" value="F:phosphorelay response regulator activity"/>
    <property type="evidence" value="ECO:0007669"/>
    <property type="project" value="TreeGrafter"/>
</dbReference>
<dbReference type="SMART" id="SM00387">
    <property type="entry name" value="HATPase_c"/>
    <property type="match status" value="1"/>
</dbReference>
<dbReference type="GO" id="GO:0007234">
    <property type="term" value="P:osmosensory signaling via phosphorelay pathway"/>
    <property type="evidence" value="ECO:0007669"/>
    <property type="project" value="TreeGrafter"/>
</dbReference>
<comment type="caution">
    <text evidence="8">The sequence shown here is derived from an EMBL/GenBank/DDBJ whole genome shotgun (WGS) entry which is preliminary data.</text>
</comment>
<evidence type="ECO:0000256" key="2">
    <source>
        <dbReference type="ARBA" id="ARBA00012438"/>
    </source>
</evidence>
<dbReference type="InterPro" id="IPR058544">
    <property type="entry name" value="ETR1_N"/>
</dbReference>
<evidence type="ECO:0000256" key="5">
    <source>
        <dbReference type="ARBA" id="ARBA00022777"/>
    </source>
</evidence>
<evidence type="ECO:0000313" key="8">
    <source>
        <dbReference type="EMBL" id="THH39195.1"/>
    </source>
</evidence>
<dbReference type="Proteomes" id="UP000306602">
    <property type="component" value="Unassembled WGS sequence"/>
</dbReference>
<dbReference type="PROSITE" id="PS50109">
    <property type="entry name" value="HIS_KIN"/>
    <property type="match status" value="1"/>
</dbReference>
<evidence type="ECO:0000256" key="6">
    <source>
        <dbReference type="SAM" id="Phobius"/>
    </source>
</evidence>
<dbReference type="AlphaFoldDB" id="A0A4S4NJV3"/>
<keyword evidence="5 8" id="KW-0418">Kinase</keyword>
<comment type="catalytic activity">
    <reaction evidence="1">
        <text>ATP + protein L-histidine = ADP + protein N-phospho-L-histidine.</text>
        <dbReference type="EC" id="2.7.13.3"/>
    </reaction>
</comment>
<protein>
    <recommendedName>
        <fullName evidence="2">histidine kinase</fullName>
        <ecNumber evidence="2">2.7.13.3</ecNumber>
    </recommendedName>
</protein>
<keyword evidence="3" id="KW-0597">Phosphoprotein</keyword>
<keyword evidence="6" id="KW-0812">Transmembrane</keyword>
<name>A0A4S4NJV3_9RHOB</name>
<dbReference type="Gene3D" id="1.10.287.130">
    <property type="match status" value="1"/>
</dbReference>
<reference evidence="8 9" key="1">
    <citation type="submission" date="2019-04" db="EMBL/GenBank/DDBJ databases">
        <title>Shimia ponticola sp. nov., isolated from seawater.</title>
        <authorList>
            <person name="Kim Y.-O."/>
            <person name="Yoon J.-H."/>
        </authorList>
    </citation>
    <scope>NUCLEOTIDE SEQUENCE [LARGE SCALE GENOMIC DNA]</scope>
    <source>
        <strain evidence="8 9">MYP11</strain>
    </source>
</reference>
<dbReference type="GO" id="GO:0030295">
    <property type="term" value="F:protein kinase activator activity"/>
    <property type="evidence" value="ECO:0007669"/>
    <property type="project" value="TreeGrafter"/>
</dbReference>
<keyword evidence="4" id="KW-0808">Transferase</keyword>
<evidence type="ECO:0000256" key="3">
    <source>
        <dbReference type="ARBA" id="ARBA00022553"/>
    </source>
</evidence>
<feature type="transmembrane region" description="Helical" evidence="6">
    <location>
        <begin position="6"/>
        <end position="24"/>
    </location>
</feature>
<organism evidence="8 9">
    <name type="scientific">Aliishimia ponticola</name>
    <dbReference type="NCBI Taxonomy" id="2499833"/>
    <lineage>
        <taxon>Bacteria</taxon>
        <taxon>Pseudomonadati</taxon>
        <taxon>Pseudomonadota</taxon>
        <taxon>Alphaproteobacteria</taxon>
        <taxon>Rhodobacterales</taxon>
        <taxon>Paracoccaceae</taxon>
        <taxon>Aliishimia</taxon>
    </lineage>
</organism>
<sequence length="357" mass="39743">MHGVSDLLVACAYFAIPVLILQAVRRRPDLLDAQVGRLFATFILACGFSHLAGLATLWVPAYGLQAAIKVMTAIISVYTAIQLYRLLPRFLAMPSQFQMALRDAELLQSHRRAEESREIQEKMSEFAYIASHDLKAPMRGISNHAQFLVEDHAESLPADALKRITRMQELCARVEELISTLMQYSRLGRQQAIELFDTKREVEKIIETLRETLNEKNGTIEIDTPLPQISGNPAEFNTVMRNLITNGLTYNENDERTVHIGFLDSVEVNGKTMRNAFYVKDNGIGIDPEFQADVFKMFKRLNTNDKYSEGTGAGLAFVKKIVETSSGEIELQSALGAGSVFYFSLSAPPAAEGQSSA</sequence>
<dbReference type="InterPro" id="IPR036097">
    <property type="entry name" value="HisK_dim/P_sf"/>
</dbReference>
<dbReference type="InterPro" id="IPR005467">
    <property type="entry name" value="His_kinase_dom"/>
</dbReference>
<dbReference type="OrthoDB" id="9795133at2"/>
<dbReference type="SUPFAM" id="SSF47384">
    <property type="entry name" value="Homodimeric domain of signal transducing histidine kinase"/>
    <property type="match status" value="1"/>
</dbReference>
<gene>
    <name evidence="8" type="ORF">E4Z66_02650</name>
</gene>
<dbReference type="Pfam" id="PF25487">
    <property type="entry name" value="ETR1_N"/>
    <property type="match status" value="1"/>
</dbReference>
<evidence type="ECO:0000313" key="9">
    <source>
        <dbReference type="Proteomes" id="UP000306602"/>
    </source>
</evidence>
<evidence type="ECO:0000259" key="7">
    <source>
        <dbReference type="PROSITE" id="PS50109"/>
    </source>
</evidence>
<dbReference type="InterPro" id="IPR003594">
    <property type="entry name" value="HATPase_dom"/>
</dbReference>
<dbReference type="GO" id="GO:0000155">
    <property type="term" value="F:phosphorelay sensor kinase activity"/>
    <property type="evidence" value="ECO:0007669"/>
    <property type="project" value="InterPro"/>
</dbReference>
<dbReference type="Pfam" id="PF02518">
    <property type="entry name" value="HATPase_c"/>
    <property type="match status" value="1"/>
</dbReference>